<evidence type="ECO:0000256" key="1">
    <source>
        <dbReference type="SAM" id="MobiDB-lite"/>
    </source>
</evidence>
<protein>
    <submittedName>
        <fullName evidence="2">Uncharacterized protein</fullName>
    </submittedName>
</protein>
<reference evidence="2 3" key="1">
    <citation type="submission" date="2016-10" db="EMBL/GenBank/DDBJ databases">
        <title>The genome sequence of Colletotrichum fioriniae PJ7.</title>
        <authorList>
            <person name="Baroncelli R."/>
        </authorList>
    </citation>
    <scope>NUCLEOTIDE SEQUENCE [LARGE SCALE GENOMIC DNA]</scope>
    <source>
        <strain evidence="2 3">IMI 384185</strain>
    </source>
</reference>
<dbReference type="EMBL" id="MOPA01000006">
    <property type="protein sequence ID" value="KAK1538104.1"/>
    <property type="molecule type" value="Genomic_DNA"/>
</dbReference>
<dbReference type="Proteomes" id="UP001241169">
    <property type="component" value="Unassembled WGS sequence"/>
</dbReference>
<feature type="region of interest" description="Disordered" evidence="1">
    <location>
        <begin position="81"/>
        <end position="108"/>
    </location>
</feature>
<evidence type="ECO:0000313" key="3">
    <source>
        <dbReference type="Proteomes" id="UP001241169"/>
    </source>
</evidence>
<sequence length="180" mass="18931">MGHMRVKACPPNPRNANGEEVGCFFAGAALPKLCAPNAVYGRRASPAPRPQGHLAVTSLHLTVVRRSSVLLGLPIGHDLSVDPSGNLPYPPGQRHPRRSSRTPPSLHLSNGHRLLSSLCLSVSKPAPAAGPRRPPLPATPAAAAIPDLIASQRHLALSQPPQLRPFTTNQGAAALDVLRD</sequence>
<organism evidence="2 3">
    <name type="scientific">Colletotrichum paranaense</name>
    <dbReference type="NCBI Taxonomy" id="1914294"/>
    <lineage>
        <taxon>Eukaryota</taxon>
        <taxon>Fungi</taxon>
        <taxon>Dikarya</taxon>
        <taxon>Ascomycota</taxon>
        <taxon>Pezizomycotina</taxon>
        <taxon>Sordariomycetes</taxon>
        <taxon>Hypocreomycetidae</taxon>
        <taxon>Glomerellales</taxon>
        <taxon>Glomerellaceae</taxon>
        <taxon>Colletotrichum</taxon>
        <taxon>Colletotrichum acutatum species complex</taxon>
    </lineage>
</organism>
<name>A0ABQ9SJP3_9PEZI</name>
<comment type="caution">
    <text evidence="2">The sequence shown here is derived from an EMBL/GenBank/DDBJ whole genome shotgun (WGS) entry which is preliminary data.</text>
</comment>
<gene>
    <name evidence="2" type="ORF">CPAR01_08217</name>
</gene>
<keyword evidence="3" id="KW-1185">Reference proteome</keyword>
<proteinExistence type="predicted"/>
<evidence type="ECO:0000313" key="2">
    <source>
        <dbReference type="EMBL" id="KAK1538104.1"/>
    </source>
</evidence>
<dbReference type="RefSeq" id="XP_060348855.1">
    <property type="nucleotide sequence ID" value="XM_060492485.1"/>
</dbReference>
<accession>A0ABQ9SJP3</accession>
<dbReference type="GeneID" id="85376384"/>